<dbReference type="SUPFAM" id="SSF50156">
    <property type="entry name" value="PDZ domain-like"/>
    <property type="match status" value="5"/>
</dbReference>
<feature type="compositionally biased region" description="Pro residues" evidence="5">
    <location>
        <begin position="382"/>
        <end position="394"/>
    </location>
</feature>
<dbReference type="SMART" id="SM00569">
    <property type="entry name" value="L27"/>
    <property type="match status" value="1"/>
</dbReference>
<dbReference type="Gene3D" id="2.30.42.10">
    <property type="match status" value="5"/>
</dbReference>
<dbReference type="EMBL" id="JAIFRP010000006">
    <property type="protein sequence ID" value="KAK2587531.1"/>
    <property type="molecule type" value="Genomic_DNA"/>
</dbReference>
<feature type="domain" description="PDZ" evidence="6">
    <location>
        <begin position="173"/>
        <end position="260"/>
    </location>
</feature>
<feature type="compositionally biased region" description="Low complexity" evidence="5">
    <location>
        <begin position="273"/>
        <end position="283"/>
    </location>
</feature>
<dbReference type="GO" id="GO:0016020">
    <property type="term" value="C:membrane"/>
    <property type="evidence" value="ECO:0007669"/>
    <property type="project" value="UniProtKB-SubCell"/>
</dbReference>
<feature type="domain" description="PDZ" evidence="6">
    <location>
        <begin position="634"/>
        <end position="719"/>
    </location>
</feature>
<dbReference type="FunFam" id="2.30.42.10:FF:000125">
    <property type="entry name" value="PATJ, crumbs cell polarity complex component"/>
    <property type="match status" value="1"/>
</dbReference>
<dbReference type="PANTHER" id="PTHR19964:SF92">
    <property type="entry name" value="PATJ HOMOLOG"/>
    <property type="match status" value="1"/>
</dbReference>
<feature type="domain" description="PDZ" evidence="6">
    <location>
        <begin position="1006"/>
        <end position="1082"/>
    </location>
</feature>
<feature type="domain" description="PDZ" evidence="6">
    <location>
        <begin position="832"/>
        <end position="922"/>
    </location>
</feature>
<dbReference type="Gene3D" id="1.10.287.650">
    <property type="entry name" value="L27 domain"/>
    <property type="match status" value="1"/>
</dbReference>
<dbReference type="InterPro" id="IPR051342">
    <property type="entry name" value="PDZ_scaffold"/>
</dbReference>
<dbReference type="Proteomes" id="UP001258017">
    <property type="component" value="Unassembled WGS sequence"/>
</dbReference>
<dbReference type="Pfam" id="PF00595">
    <property type="entry name" value="PDZ"/>
    <property type="match status" value="5"/>
</dbReference>
<evidence type="ECO:0000259" key="6">
    <source>
        <dbReference type="PROSITE" id="PS50106"/>
    </source>
</evidence>
<reference evidence="8" key="1">
    <citation type="submission" date="2021-08" db="EMBL/GenBank/DDBJ databases">
        <authorList>
            <person name="Misof B."/>
            <person name="Oliver O."/>
            <person name="Podsiadlowski L."/>
            <person name="Donath A."/>
            <person name="Peters R."/>
            <person name="Mayer C."/>
            <person name="Rust J."/>
            <person name="Gunkel S."/>
            <person name="Lesny P."/>
            <person name="Martin S."/>
            <person name="Oeyen J.P."/>
            <person name="Petersen M."/>
            <person name="Panagiotis P."/>
            <person name="Wilbrandt J."/>
            <person name="Tanja T."/>
        </authorList>
    </citation>
    <scope>NUCLEOTIDE SEQUENCE</scope>
    <source>
        <strain evidence="8">GBR_01_08_01A</strain>
        <tissue evidence="8">Thorax + abdomen</tissue>
    </source>
</reference>
<gene>
    <name evidence="8" type="ORF">KPH14_003669</name>
</gene>
<dbReference type="FunFam" id="2.30.42.10:FF:000070">
    <property type="entry name" value="Multiple PDZ domain protein"/>
    <property type="match status" value="1"/>
</dbReference>
<feature type="domain" description="L27" evidence="7">
    <location>
        <begin position="3"/>
        <end position="67"/>
    </location>
</feature>
<dbReference type="GO" id="GO:0030054">
    <property type="term" value="C:cell junction"/>
    <property type="evidence" value="ECO:0007669"/>
    <property type="project" value="UniProtKB-ARBA"/>
</dbReference>
<evidence type="ECO:0008006" key="10">
    <source>
        <dbReference type="Google" id="ProtNLM"/>
    </source>
</evidence>
<comment type="caution">
    <text evidence="8">The sequence shown here is derived from an EMBL/GenBank/DDBJ whole genome shotgun (WGS) entry which is preliminary data.</text>
</comment>
<feature type="region of interest" description="Disordered" evidence="5">
    <location>
        <begin position="739"/>
        <end position="773"/>
    </location>
</feature>
<dbReference type="SMART" id="SM00228">
    <property type="entry name" value="PDZ"/>
    <property type="match status" value="5"/>
</dbReference>
<dbReference type="PROSITE" id="PS50106">
    <property type="entry name" value="PDZ"/>
    <property type="match status" value="5"/>
</dbReference>
<feature type="compositionally biased region" description="Low complexity" evidence="5">
    <location>
        <begin position="367"/>
        <end position="381"/>
    </location>
</feature>
<dbReference type="InterPro" id="IPR036892">
    <property type="entry name" value="L27_dom_sf"/>
</dbReference>
<protein>
    <recommendedName>
        <fullName evidence="10">Patj homolog</fullName>
    </recommendedName>
</protein>
<dbReference type="InterPro" id="IPR036034">
    <property type="entry name" value="PDZ_sf"/>
</dbReference>
<name>A0AAD9RX58_9HYME</name>
<dbReference type="InterPro" id="IPR001478">
    <property type="entry name" value="PDZ"/>
</dbReference>
<dbReference type="PROSITE" id="PS51022">
    <property type="entry name" value="L27"/>
    <property type="match status" value="1"/>
</dbReference>
<evidence type="ECO:0000256" key="4">
    <source>
        <dbReference type="ARBA" id="ARBA00023136"/>
    </source>
</evidence>
<feature type="domain" description="PDZ" evidence="6">
    <location>
        <begin position="434"/>
        <end position="514"/>
    </location>
</feature>
<dbReference type="InterPro" id="IPR004172">
    <property type="entry name" value="L27_dom"/>
</dbReference>
<dbReference type="CDD" id="cd06669">
    <property type="entry name" value="PDZ5_MUPP1-like"/>
    <property type="match status" value="1"/>
</dbReference>
<organism evidence="8 9">
    <name type="scientific">Odynerus spinipes</name>
    <dbReference type="NCBI Taxonomy" id="1348599"/>
    <lineage>
        <taxon>Eukaryota</taxon>
        <taxon>Metazoa</taxon>
        <taxon>Ecdysozoa</taxon>
        <taxon>Arthropoda</taxon>
        <taxon>Hexapoda</taxon>
        <taxon>Insecta</taxon>
        <taxon>Pterygota</taxon>
        <taxon>Neoptera</taxon>
        <taxon>Endopterygota</taxon>
        <taxon>Hymenoptera</taxon>
        <taxon>Apocrita</taxon>
        <taxon>Aculeata</taxon>
        <taxon>Vespoidea</taxon>
        <taxon>Vespidae</taxon>
        <taxon>Eumeninae</taxon>
        <taxon>Odynerus</taxon>
    </lineage>
</organism>
<reference evidence="8" key="2">
    <citation type="journal article" date="2023" name="Commun. Biol.">
        <title>Intrasexual cuticular hydrocarbon dimorphism in a wasp sheds light on hydrocarbon biosynthesis genes in Hymenoptera.</title>
        <authorList>
            <person name="Moris V.C."/>
            <person name="Podsiadlowski L."/>
            <person name="Martin S."/>
            <person name="Oeyen J.P."/>
            <person name="Donath A."/>
            <person name="Petersen M."/>
            <person name="Wilbrandt J."/>
            <person name="Misof B."/>
            <person name="Liedtke D."/>
            <person name="Thamm M."/>
            <person name="Scheiner R."/>
            <person name="Schmitt T."/>
            <person name="Niehuis O."/>
        </authorList>
    </citation>
    <scope>NUCLEOTIDE SEQUENCE</scope>
    <source>
        <strain evidence="8">GBR_01_08_01A</strain>
    </source>
</reference>
<sequence length="1104" mass="117140">MSLSADISTALHLLEHVQERVEDCDDPKLQMHTTQDLKSLISLLEDPVFRSIVTIQDSLFELNSQLGQHPSILPGDFDINISGQLELSVPNTPIQPLGPIAYQDLYPDSSELDDQRVPVAPLVHSSSEDTSAQVTSPSLVSEVMGMPPITTPTYAKEFKKVIEAAARGRQICTVQLYKPEGTSLGFSVVGLRSKDKGELGIFLQEIQPNGIAGCDGRLLEGDQILAIDGQPLDSNISHEQAISILQKARGLVELVVARSTQDVGSSLPTDELSGGSSSTAAAGAAGGGGGGAAVFVIAGAAAGAAGSNGNNINNVTNNNNNNVCVSSNNSNNSNSNNNNINNNNSQIGSDKEQSVSASSIVTPVPTPKSSQPASTTSAATPTPTPTHTPTPTSTPIPGTVHAGLVIERSPSAVSDTSKSGPDMVLNTEWAQVEVINLINDGSGLGFGIIGGRSTGVVVKTILPGGVADRDNRLQSGDHILQIGDVNLRGMGSEQVAAVLRQSGTHVRLVVARPVEPTSPDFQAIGSHAPIVPTKILGDPDELERYLVHSVPETYNIRHVQGDASYDNGYMYSQESDVEMHARPSLIMDVVRNPMPIGAMPVIPAVPVPVQIPELPVLTMDAIDVNSLPEMERFTVELKKDIYGLGITIAGYVCEKEELSGIFVKSISEGSAADLSNKIQINDRIVEVDGHSLQGYSNHEAVEVLRSTGQTVVLCLERYLRGPKYEQLQQAIAASELRLPQPSSPSITSLPSFPMSADGETTTEIEPEGESHTTVDSAVLQEVDRESATDELDEATNVEALLSDPSSELTPQIRAAIKSKWQKIVGPDTEIVVAQLKKFAEGSGLGISLEGTVDVENGQEVRPHHYIRSILPEGPVGQNGTLRSGDELLEVNGYRLLGINHMEVVSVLKELPIHVRMVCGRNVASQDPLCPIDTAQHQAAFQTRSILGGSLQNLLPTMDRLVKAKSDGSLASTTTTATVTDASLNKMKSRSLEPLTGLAMWSSEPQIIELVKGERGLGFSILDYQDPMNPNETVIVIRSLVPGGVAQVDGQLIPGDRLLFVNDIALENATLDQAVQALKGAPKGTVRIGVAKPLPIPDSIVQNDA</sequence>
<dbReference type="CDD" id="cd06791">
    <property type="entry name" value="PDZ3_MUPP1-like"/>
    <property type="match status" value="1"/>
</dbReference>
<evidence type="ECO:0000259" key="7">
    <source>
        <dbReference type="PROSITE" id="PS51022"/>
    </source>
</evidence>
<accession>A0AAD9RX58</accession>
<feature type="region of interest" description="Disordered" evidence="5">
    <location>
        <begin position="263"/>
        <end position="284"/>
    </location>
</feature>
<dbReference type="CDD" id="cd06668">
    <property type="entry name" value="PDZ4_MUPP1-like"/>
    <property type="match status" value="1"/>
</dbReference>
<keyword evidence="9" id="KW-1185">Reference proteome</keyword>
<evidence type="ECO:0000313" key="8">
    <source>
        <dbReference type="EMBL" id="KAK2587531.1"/>
    </source>
</evidence>
<evidence type="ECO:0000313" key="9">
    <source>
        <dbReference type="Proteomes" id="UP001258017"/>
    </source>
</evidence>
<evidence type="ECO:0000256" key="3">
    <source>
        <dbReference type="ARBA" id="ARBA00022737"/>
    </source>
</evidence>
<dbReference type="PANTHER" id="PTHR19964">
    <property type="entry name" value="MULTIPLE PDZ DOMAIN PROTEIN"/>
    <property type="match status" value="1"/>
</dbReference>
<evidence type="ECO:0000256" key="1">
    <source>
        <dbReference type="ARBA" id="ARBA00004370"/>
    </source>
</evidence>
<proteinExistence type="predicted"/>
<feature type="region of interest" description="Disordered" evidence="5">
    <location>
        <begin position="323"/>
        <end position="399"/>
    </location>
</feature>
<feature type="compositionally biased region" description="Low complexity" evidence="5">
    <location>
        <begin position="323"/>
        <end position="345"/>
    </location>
</feature>
<dbReference type="CDD" id="cd06689">
    <property type="entry name" value="PDZ1_MUPP1-like"/>
    <property type="match status" value="1"/>
</dbReference>
<dbReference type="AlphaFoldDB" id="A0AAD9RX58"/>
<dbReference type="SUPFAM" id="SSF101288">
    <property type="entry name" value="L27 domain"/>
    <property type="match status" value="1"/>
</dbReference>
<keyword evidence="2" id="KW-0597">Phosphoprotein</keyword>
<evidence type="ECO:0000256" key="2">
    <source>
        <dbReference type="ARBA" id="ARBA00022553"/>
    </source>
</evidence>
<evidence type="ECO:0000256" key="5">
    <source>
        <dbReference type="SAM" id="MobiDB-lite"/>
    </source>
</evidence>
<keyword evidence="3" id="KW-0677">Repeat</keyword>
<keyword evidence="4" id="KW-0472">Membrane</keyword>
<comment type="subcellular location">
    <subcellularLocation>
        <location evidence="1">Membrane</location>
    </subcellularLocation>
</comment>
<dbReference type="CDD" id="cd06667">
    <property type="entry name" value="PDZ2_MUPP1-like"/>
    <property type="match status" value="1"/>
</dbReference>